<evidence type="ECO:0000256" key="5">
    <source>
        <dbReference type="SAM" id="Phobius"/>
    </source>
</evidence>
<keyword evidence="2 5" id="KW-0812">Transmembrane</keyword>
<feature type="transmembrane region" description="Helical" evidence="5">
    <location>
        <begin position="494"/>
        <end position="517"/>
    </location>
</feature>
<dbReference type="InterPro" id="IPR036259">
    <property type="entry name" value="MFS_trans_sf"/>
</dbReference>
<dbReference type="OrthoDB" id="3639251at2759"/>
<feature type="transmembrane region" description="Helical" evidence="5">
    <location>
        <begin position="145"/>
        <end position="165"/>
    </location>
</feature>
<gene>
    <name evidence="6" type="ORF">CYY_007950</name>
</gene>
<dbReference type="Gene3D" id="1.20.1250.20">
    <property type="entry name" value="MFS general substrate transporter like domains"/>
    <property type="match status" value="2"/>
</dbReference>
<dbReference type="InterPro" id="IPR011701">
    <property type="entry name" value="MFS"/>
</dbReference>
<comment type="caution">
    <text evidence="6">The sequence shown here is derived from an EMBL/GenBank/DDBJ whole genome shotgun (WGS) entry which is preliminary data.</text>
</comment>
<evidence type="ECO:0000256" key="2">
    <source>
        <dbReference type="ARBA" id="ARBA00022692"/>
    </source>
</evidence>
<dbReference type="PANTHER" id="PTHR43184">
    <property type="entry name" value="MAJOR FACILITATOR SUPERFAMILY TRANSPORTER 16, ISOFORM B"/>
    <property type="match status" value="1"/>
</dbReference>
<evidence type="ECO:0000256" key="1">
    <source>
        <dbReference type="ARBA" id="ARBA00004141"/>
    </source>
</evidence>
<reference evidence="6" key="1">
    <citation type="submission" date="2020-01" db="EMBL/GenBank/DDBJ databases">
        <title>Development of genomics and gene disruption for Polysphondylium violaceum indicates a role for the polyketide synthase stlB in stalk morphogenesis.</title>
        <authorList>
            <person name="Narita B."/>
            <person name="Kawabe Y."/>
            <person name="Kin K."/>
            <person name="Saito T."/>
            <person name="Gibbs R."/>
            <person name="Kuspa A."/>
            <person name="Muzny D."/>
            <person name="Queller D."/>
            <person name="Richards S."/>
            <person name="Strassman J."/>
            <person name="Sucgang R."/>
            <person name="Worley K."/>
            <person name="Schaap P."/>
        </authorList>
    </citation>
    <scope>NUCLEOTIDE SEQUENCE</scope>
    <source>
        <strain evidence="6">QSvi11</strain>
    </source>
</reference>
<evidence type="ECO:0000256" key="3">
    <source>
        <dbReference type="ARBA" id="ARBA00022989"/>
    </source>
</evidence>
<feature type="transmembrane region" description="Helical" evidence="5">
    <location>
        <begin position="186"/>
        <end position="207"/>
    </location>
</feature>
<feature type="transmembrane region" description="Helical" evidence="5">
    <location>
        <begin position="81"/>
        <end position="99"/>
    </location>
</feature>
<accession>A0A8J4PMM6</accession>
<proteinExistence type="predicted"/>
<dbReference type="EMBL" id="AJWJ01000452">
    <property type="protein sequence ID" value="KAF2070735.1"/>
    <property type="molecule type" value="Genomic_DNA"/>
</dbReference>
<dbReference type="GO" id="GO:0005789">
    <property type="term" value="C:endoplasmic reticulum membrane"/>
    <property type="evidence" value="ECO:0007669"/>
    <property type="project" value="TreeGrafter"/>
</dbReference>
<dbReference type="SUPFAM" id="SSF103473">
    <property type="entry name" value="MFS general substrate transporter"/>
    <property type="match status" value="1"/>
</dbReference>
<feature type="transmembrane region" description="Helical" evidence="5">
    <location>
        <begin position="401"/>
        <end position="423"/>
    </location>
</feature>
<evidence type="ECO:0000313" key="6">
    <source>
        <dbReference type="EMBL" id="KAF2070735.1"/>
    </source>
</evidence>
<comment type="subcellular location">
    <subcellularLocation>
        <location evidence="1">Membrane</location>
        <topology evidence="1">Multi-pass membrane protein</topology>
    </subcellularLocation>
</comment>
<dbReference type="AlphaFoldDB" id="A0A8J4PMM6"/>
<evidence type="ECO:0000313" key="7">
    <source>
        <dbReference type="Proteomes" id="UP000695562"/>
    </source>
</evidence>
<dbReference type="GO" id="GO:0022857">
    <property type="term" value="F:transmembrane transporter activity"/>
    <property type="evidence" value="ECO:0007669"/>
    <property type="project" value="InterPro"/>
</dbReference>
<organism evidence="6 7">
    <name type="scientific">Polysphondylium violaceum</name>
    <dbReference type="NCBI Taxonomy" id="133409"/>
    <lineage>
        <taxon>Eukaryota</taxon>
        <taxon>Amoebozoa</taxon>
        <taxon>Evosea</taxon>
        <taxon>Eumycetozoa</taxon>
        <taxon>Dictyostelia</taxon>
        <taxon>Dictyosteliales</taxon>
        <taxon>Dictyosteliaceae</taxon>
        <taxon>Polysphondylium</taxon>
    </lineage>
</organism>
<keyword evidence="7" id="KW-1185">Reference proteome</keyword>
<keyword evidence="3 5" id="KW-1133">Transmembrane helix</keyword>
<feature type="transmembrane region" description="Helical" evidence="5">
    <location>
        <begin position="111"/>
        <end position="133"/>
    </location>
</feature>
<sequence>MDNVSLTITFFVIFMIVACIGIDILRNNKAYPLSLRYRCRRLINWFLLAGCYCGMYIARYNVTFISQGIIKSQIDINDTGYGIVLTIGYWVYMFVSPFTGAIGDYLGPKKAVLIGIFGSGIVNILVGLVYLPSDHGTEESNFRSISNHIPSVFIFSLFYSINFIFQSFATGSINKINTTWYKKSDLGIFSGLFGAIISSAYFFTYNYGDSIINSSSIDWPFIFILPGILLLIFTGLIFFIVSENPPIKYSSHGSDNELIDLHHKLSIQDQMESNQKEQQQQLSLTISSNEIVSDEEEDDHHSFMTTNGDDDGAILISKQQQEIDDILDTQPLAPKLSLVSRLKIIFKDITTKENLKPLTTKQNIINLVCLFCIGFVKEGLLSWFVLFISHTFSKYEQDNPFFTICSALVTVGAMTGGILCGVISDYFFKSKRTPALFIFFTILNFSIIALYFVKSPILFIFILTICFITMFGSTNAVTVLAVLDLGTMKNASMFTGLITSAQYLSSGFSGFILGIIVKHGFGYWILAMIPFTTVATLFTGYNSISSMKKLFKRGSNKNFKIIR</sequence>
<feature type="transmembrane region" description="Helical" evidence="5">
    <location>
        <begin position="435"/>
        <end position="453"/>
    </location>
</feature>
<evidence type="ECO:0000256" key="4">
    <source>
        <dbReference type="ARBA" id="ARBA00023136"/>
    </source>
</evidence>
<name>A0A8J4PMM6_9MYCE</name>
<evidence type="ECO:0008006" key="8">
    <source>
        <dbReference type="Google" id="ProtNLM"/>
    </source>
</evidence>
<feature type="transmembrane region" description="Helical" evidence="5">
    <location>
        <begin position="523"/>
        <end position="544"/>
    </location>
</feature>
<feature type="transmembrane region" description="Helical" evidence="5">
    <location>
        <begin position="459"/>
        <end position="482"/>
    </location>
</feature>
<dbReference type="PANTHER" id="PTHR43184:SF12">
    <property type="entry name" value="SUGAR PHOSPHATE EXCHANGER 3"/>
    <property type="match status" value="1"/>
</dbReference>
<protein>
    <recommendedName>
        <fullName evidence="8">Major facilitator superfamily (MFS) profile domain-containing protein</fullName>
    </recommendedName>
</protein>
<feature type="transmembrane region" description="Helical" evidence="5">
    <location>
        <begin position="219"/>
        <end position="241"/>
    </location>
</feature>
<feature type="transmembrane region" description="Helical" evidence="5">
    <location>
        <begin position="6"/>
        <end position="25"/>
    </location>
</feature>
<feature type="transmembrane region" description="Helical" evidence="5">
    <location>
        <begin position="45"/>
        <end position="69"/>
    </location>
</feature>
<dbReference type="Pfam" id="PF07690">
    <property type="entry name" value="MFS_1"/>
    <property type="match status" value="1"/>
</dbReference>
<keyword evidence="4 5" id="KW-0472">Membrane</keyword>
<dbReference type="Proteomes" id="UP000695562">
    <property type="component" value="Unassembled WGS sequence"/>
</dbReference>
<feature type="transmembrane region" description="Helical" evidence="5">
    <location>
        <begin position="364"/>
        <end position="389"/>
    </location>
</feature>